<dbReference type="EMBL" id="HBKN01020094">
    <property type="protein sequence ID" value="CAE2300725.1"/>
    <property type="molecule type" value="Transcribed_RNA"/>
</dbReference>
<evidence type="ECO:0000256" key="1">
    <source>
        <dbReference type="SAM" id="MobiDB-lite"/>
    </source>
</evidence>
<gene>
    <name evidence="2" type="ORF">GTHE00462_LOCUS15822</name>
</gene>
<organism evidence="2">
    <name type="scientific">Guillardia theta</name>
    <name type="common">Cryptophyte</name>
    <name type="synonym">Cryptomonas phi</name>
    <dbReference type="NCBI Taxonomy" id="55529"/>
    <lineage>
        <taxon>Eukaryota</taxon>
        <taxon>Cryptophyceae</taxon>
        <taxon>Pyrenomonadales</taxon>
        <taxon>Geminigeraceae</taxon>
        <taxon>Guillardia</taxon>
    </lineage>
</organism>
<accession>A0A7S4KNR2</accession>
<sequence>MQFTFDDDADFHRVGCMVRSAVGEKEYGDEEKLLLQRIEEEKGREHDEASERRKKVDEERIQQLQLQLNTLKSVDEWSAFAQQGDDLYGAIPRQGGSESKEHEGETLETITRGVHQRQQEEEQRRRKDEDEIIARLQREIEVFAELLSLPTFRLT</sequence>
<feature type="region of interest" description="Disordered" evidence="1">
    <location>
        <begin position="88"/>
        <end position="129"/>
    </location>
</feature>
<proteinExistence type="predicted"/>
<name>A0A7S4KNR2_GUITH</name>
<dbReference type="AlphaFoldDB" id="A0A7S4KNR2"/>
<protein>
    <submittedName>
        <fullName evidence="2">Uncharacterized protein</fullName>
    </submittedName>
</protein>
<reference evidence="2" key="1">
    <citation type="submission" date="2021-01" db="EMBL/GenBank/DDBJ databases">
        <authorList>
            <person name="Corre E."/>
            <person name="Pelletier E."/>
            <person name="Niang G."/>
            <person name="Scheremetjew M."/>
            <person name="Finn R."/>
            <person name="Kale V."/>
            <person name="Holt S."/>
            <person name="Cochrane G."/>
            <person name="Meng A."/>
            <person name="Brown T."/>
            <person name="Cohen L."/>
        </authorList>
    </citation>
    <scope>NUCLEOTIDE SEQUENCE</scope>
    <source>
        <strain evidence="2">CCMP 2712</strain>
    </source>
</reference>
<evidence type="ECO:0000313" key="2">
    <source>
        <dbReference type="EMBL" id="CAE2300725.1"/>
    </source>
</evidence>
<feature type="compositionally biased region" description="Basic and acidic residues" evidence="1">
    <location>
        <begin position="117"/>
        <end position="129"/>
    </location>
</feature>